<evidence type="ECO:0000313" key="3">
    <source>
        <dbReference type="EMBL" id="MCS0660794.1"/>
    </source>
</evidence>
<feature type="domain" description="Transposase IS4-like" evidence="1">
    <location>
        <begin position="103"/>
        <end position="258"/>
    </location>
</feature>
<comment type="caution">
    <text evidence="3">The sequence shown here is derived from an EMBL/GenBank/DDBJ whole genome shotgun (WGS) entry which is preliminary data.</text>
</comment>
<dbReference type="InterPro" id="IPR025161">
    <property type="entry name" value="IS402-like_dom"/>
</dbReference>
<dbReference type="NCBIfam" id="NF033580">
    <property type="entry name" value="transpos_IS5_3"/>
    <property type="match status" value="1"/>
</dbReference>
<organism evidence="3 4">
    <name type="scientific">Massilia terrae</name>
    <dbReference type="NCBI Taxonomy" id="1811224"/>
    <lineage>
        <taxon>Bacteria</taxon>
        <taxon>Pseudomonadati</taxon>
        <taxon>Pseudomonadota</taxon>
        <taxon>Betaproteobacteria</taxon>
        <taxon>Burkholderiales</taxon>
        <taxon>Oxalobacteraceae</taxon>
        <taxon>Telluria group</taxon>
        <taxon>Massilia</taxon>
    </lineage>
</organism>
<dbReference type="Pfam" id="PF01609">
    <property type="entry name" value="DDE_Tnp_1"/>
    <property type="match status" value="1"/>
</dbReference>
<gene>
    <name evidence="3" type="ORF">NX778_22235</name>
</gene>
<accession>A0ABT2D3I5</accession>
<dbReference type="Pfam" id="PF13340">
    <property type="entry name" value="DUF4096"/>
    <property type="match status" value="1"/>
</dbReference>
<evidence type="ECO:0000259" key="1">
    <source>
        <dbReference type="Pfam" id="PF01609"/>
    </source>
</evidence>
<name>A0ABT2D3I5_9BURK</name>
<dbReference type="Proteomes" id="UP001204621">
    <property type="component" value="Unassembled WGS sequence"/>
</dbReference>
<dbReference type="RefSeq" id="WP_258813992.1">
    <property type="nucleotide sequence ID" value="NZ_JANUGU010000010.1"/>
</dbReference>
<dbReference type="PANTHER" id="PTHR30007:SF1">
    <property type="entry name" value="BLR1914 PROTEIN"/>
    <property type="match status" value="1"/>
</dbReference>
<reference evidence="3 4" key="1">
    <citation type="submission" date="2022-08" db="EMBL/GenBank/DDBJ databases">
        <title>Reclassification of Massilia species as members of the genera Telluria, Duganella, Pseudoduganella, Mokoshia gen. nov. and Zemynaea gen. nov. using orthogonal and non-orthogonal genome-based approaches.</title>
        <authorList>
            <person name="Bowman J.P."/>
        </authorList>
    </citation>
    <scope>NUCLEOTIDE SEQUENCE [LARGE SCALE GENOMIC DNA]</scope>
    <source>
        <strain evidence="3 4">JCM 31606</strain>
    </source>
</reference>
<feature type="domain" description="Insertion element IS402-like" evidence="2">
    <location>
        <begin position="6"/>
        <end position="83"/>
    </location>
</feature>
<proteinExistence type="predicted"/>
<sequence length="267" mass="30854">MAQALLPEDLWSLIATHLPTHRKSPKGGRPRLDDRATLTGILFVLKTGIPWEYLPRELGCGSGMTCWRRLHEWMKAGVWQRVHEAVLRRLREYDQIMWDRANVDAASVPAPAGGEHTGRNPTDRGKLGCKHHVLVDQRGLPLVAQISGAHVHDSRFLIPLVEAIPAVKGLCGRARKRPGKLHADRAYASRVHRVWLRQRGIAARIARYGVDSRERLGRWRWVVERTLGWLHRFRRLRIRHERRADIHQAFLSLACSLICWRYVERFC</sequence>
<dbReference type="PANTHER" id="PTHR30007">
    <property type="entry name" value="PHP DOMAIN PROTEIN"/>
    <property type="match status" value="1"/>
</dbReference>
<evidence type="ECO:0000313" key="4">
    <source>
        <dbReference type="Proteomes" id="UP001204621"/>
    </source>
</evidence>
<keyword evidence="4" id="KW-1185">Reference proteome</keyword>
<protein>
    <submittedName>
        <fullName evidence="3">IS5 family transposase</fullName>
    </submittedName>
</protein>
<dbReference type="EMBL" id="JANUGU010000010">
    <property type="protein sequence ID" value="MCS0660794.1"/>
    <property type="molecule type" value="Genomic_DNA"/>
</dbReference>
<dbReference type="InterPro" id="IPR002559">
    <property type="entry name" value="Transposase_11"/>
</dbReference>
<evidence type="ECO:0000259" key="2">
    <source>
        <dbReference type="Pfam" id="PF13340"/>
    </source>
</evidence>